<gene>
    <name evidence="4" type="ORF">HMPREF9004_1509</name>
</gene>
<comment type="caution">
    <text evidence="4">The sequence shown here is derived from an EMBL/GenBank/DDBJ whole genome shotgun (WGS) entry which is preliminary data.</text>
</comment>
<dbReference type="RefSeq" id="WP_005963953.1">
    <property type="nucleotide sequence ID" value="NZ_CP040505.1"/>
</dbReference>
<dbReference type="HOGENOM" id="CLU_000604_1_11_11"/>
<dbReference type="PATRIC" id="fig|888050.3.peg.1445"/>
<name>N6WBK6_9ACTO</name>
<dbReference type="EMBL" id="AQHZ01000024">
    <property type="protein sequence ID" value="ENO17599.1"/>
    <property type="molecule type" value="Genomic_DNA"/>
</dbReference>
<dbReference type="STRING" id="888050.HMPREF9004_1509"/>
<dbReference type="PANTHER" id="PTHR43158">
    <property type="entry name" value="SKFA PEPTIDE EXPORT ATP-BINDING PROTEIN SKFE"/>
    <property type="match status" value="1"/>
</dbReference>
<dbReference type="PANTHER" id="PTHR43158:SF2">
    <property type="entry name" value="SKFA PEPTIDE EXPORT ATP-BINDING PROTEIN SKFE"/>
    <property type="match status" value="1"/>
</dbReference>
<dbReference type="AlphaFoldDB" id="N6WBK6"/>
<accession>N6WBK6</accession>
<keyword evidence="1" id="KW-0547">Nucleotide-binding</keyword>
<dbReference type="Proteomes" id="UP000013015">
    <property type="component" value="Unassembled WGS sequence"/>
</dbReference>
<evidence type="ECO:0000313" key="5">
    <source>
        <dbReference type="Proteomes" id="UP000013015"/>
    </source>
</evidence>
<keyword evidence="2" id="KW-0067">ATP-binding</keyword>
<dbReference type="GO" id="GO:0016887">
    <property type="term" value="F:ATP hydrolysis activity"/>
    <property type="evidence" value="ECO:0007669"/>
    <property type="project" value="InterPro"/>
</dbReference>
<dbReference type="GO" id="GO:0005524">
    <property type="term" value="F:ATP binding"/>
    <property type="evidence" value="ECO:0007669"/>
    <property type="project" value="UniProtKB-KW"/>
</dbReference>
<dbReference type="SUPFAM" id="SSF52540">
    <property type="entry name" value="P-loop containing nucleoside triphosphate hydrolases"/>
    <property type="match status" value="1"/>
</dbReference>
<evidence type="ECO:0000313" key="4">
    <source>
        <dbReference type="EMBL" id="ENO17599.1"/>
    </source>
</evidence>
<organism evidence="4 5">
    <name type="scientific">Schaalia cardiffensis F0333</name>
    <dbReference type="NCBI Taxonomy" id="888050"/>
    <lineage>
        <taxon>Bacteria</taxon>
        <taxon>Bacillati</taxon>
        <taxon>Actinomycetota</taxon>
        <taxon>Actinomycetes</taxon>
        <taxon>Actinomycetales</taxon>
        <taxon>Actinomycetaceae</taxon>
        <taxon>Schaalia</taxon>
    </lineage>
</organism>
<dbReference type="InterPro" id="IPR003439">
    <property type="entry name" value="ABC_transporter-like_ATP-bd"/>
</dbReference>
<evidence type="ECO:0000259" key="3">
    <source>
        <dbReference type="PROSITE" id="PS50893"/>
    </source>
</evidence>
<dbReference type="InterPro" id="IPR003593">
    <property type="entry name" value="AAA+_ATPase"/>
</dbReference>
<protein>
    <submittedName>
        <fullName evidence="4">ABC superfamily ATP binding cassette transporter, membrane/binding protein</fullName>
    </submittedName>
</protein>
<evidence type="ECO:0000256" key="2">
    <source>
        <dbReference type="ARBA" id="ARBA00022840"/>
    </source>
</evidence>
<proteinExistence type="predicted"/>
<dbReference type="Pfam" id="PF00005">
    <property type="entry name" value="ABC_tran"/>
    <property type="match status" value="1"/>
</dbReference>
<sequence>MDSVLELVNAELVKSATTLLDRVCWKTETGQHWVVLGPNGAGKTSLVRAASGRLSLNRGNATLDSQDLKGIDPAELATRVALVSKSSAPSIRGGQRVLDLVRTAAWGISVHRGEEYEAEDEARCQDLLEVFGISHLAQREFRTLSEGEAQRVLLARSLMSDPEVLILDEPGAGLDLGARELLLSALEEIMSGTRAPQVVLVTHQMEDIPAGITHAAIMAKGRIIAQGPIDETLTGVNLSHAYELPLSAGCDAGRWWARGLKRS</sequence>
<keyword evidence="5" id="KW-1185">Reference proteome</keyword>
<dbReference type="PROSITE" id="PS50893">
    <property type="entry name" value="ABC_TRANSPORTER_2"/>
    <property type="match status" value="1"/>
</dbReference>
<dbReference type="SMART" id="SM00382">
    <property type="entry name" value="AAA"/>
    <property type="match status" value="1"/>
</dbReference>
<dbReference type="eggNOG" id="COG1119">
    <property type="taxonomic scope" value="Bacteria"/>
</dbReference>
<dbReference type="InterPro" id="IPR027417">
    <property type="entry name" value="P-loop_NTPase"/>
</dbReference>
<evidence type="ECO:0000256" key="1">
    <source>
        <dbReference type="ARBA" id="ARBA00022741"/>
    </source>
</evidence>
<dbReference type="OrthoDB" id="9789994at2"/>
<feature type="domain" description="ABC transporter" evidence="3">
    <location>
        <begin position="5"/>
        <end position="245"/>
    </location>
</feature>
<reference evidence="4 5" key="1">
    <citation type="submission" date="2013-03" db="EMBL/GenBank/DDBJ databases">
        <title>Reference genome for the Human Microbiome Project.</title>
        <authorList>
            <person name="Aqrawi P."/>
            <person name="Ayvaz T."/>
            <person name="Bess C."/>
            <person name="Blankenburg K."/>
            <person name="Coyle M."/>
            <person name="Deng J."/>
            <person name="Forbes L."/>
            <person name="Fowler G."/>
            <person name="Francisco L."/>
            <person name="Fu Q."/>
            <person name="Gibbs R."/>
            <person name="Gross S."/>
            <person name="Gubbala S."/>
            <person name="Hale W."/>
            <person name="Hemphill L."/>
            <person name="Highlander S."/>
            <person name="Hirani K."/>
            <person name="Jackson L."/>
            <person name="Jakkamsetti A."/>
            <person name="Javaid M."/>
            <person name="Jayaseelan J.C."/>
            <person name="Jiang H."/>
            <person name="Joshi V."/>
            <person name="Korchina V."/>
            <person name="Kovar C."/>
            <person name="Lara F."/>
            <person name="Lee S."/>
            <person name="Liu Y."/>
            <person name="Mata R."/>
            <person name="Mathew T."/>
            <person name="Munidasa M."/>
            <person name="Muzny D."/>
            <person name="Nazareth L."/>
            <person name="Ngo R."/>
            <person name="Nguyen L."/>
            <person name="Nguyen N."/>
            <person name="Okwuonu G."/>
            <person name="Ongeri F."/>
            <person name="Palculict T."/>
            <person name="Patil S."/>
            <person name="Petrosino J."/>
            <person name="Pham C."/>
            <person name="Pham P."/>
            <person name="Pu L.-L."/>
            <person name="Qin X."/>
            <person name="Qu J."/>
            <person name="Reid J."/>
            <person name="Ross M."/>
            <person name="Ruth R."/>
            <person name="Saada N."/>
            <person name="San Lucas F."/>
            <person name="Santibanez J."/>
            <person name="Shang Y."/>
            <person name="Simmons D."/>
            <person name="Song X.-Z."/>
            <person name="Tang L.-Y."/>
            <person name="Thornton R."/>
            <person name="Warren J."/>
            <person name="Weissenberger G."/>
            <person name="Wilczek-Boney K."/>
            <person name="Worley K."/>
            <person name="Youmans B."/>
            <person name="Zhang J."/>
            <person name="Zhang L."/>
            <person name="Zhao Z."/>
            <person name="Zhou C."/>
            <person name="Zhu D."/>
            <person name="Zhu Y."/>
        </authorList>
    </citation>
    <scope>NUCLEOTIDE SEQUENCE [LARGE SCALE GENOMIC DNA]</scope>
    <source>
        <strain evidence="4 5">F0333</strain>
    </source>
</reference>
<dbReference type="Gene3D" id="3.40.50.300">
    <property type="entry name" value="P-loop containing nucleotide triphosphate hydrolases"/>
    <property type="match status" value="1"/>
</dbReference>